<comment type="caution">
    <text evidence="1">The sequence shown here is derived from an EMBL/GenBank/DDBJ whole genome shotgun (WGS) entry which is preliminary data.</text>
</comment>
<dbReference type="EMBL" id="NSIT01000541">
    <property type="protein sequence ID" value="PJE77512.1"/>
    <property type="molecule type" value="Genomic_DNA"/>
</dbReference>
<protein>
    <submittedName>
        <fullName evidence="1">Uncharacterized protein</fullName>
    </submittedName>
</protein>
<organism evidence="1">
    <name type="scientific">invertebrate metagenome</name>
    <dbReference type="NCBI Taxonomy" id="1711999"/>
    <lineage>
        <taxon>unclassified sequences</taxon>
        <taxon>metagenomes</taxon>
        <taxon>organismal metagenomes</taxon>
    </lineage>
</organism>
<reference evidence="1" key="1">
    <citation type="journal article" date="2017" name="Appl. Environ. Microbiol.">
        <title>Molecular characterization of an Endozoicomonas-like organism causing infection in king scallop Pecten maximus L.</title>
        <authorList>
            <person name="Cano I."/>
            <person name="van Aerle R."/>
            <person name="Ross S."/>
            <person name="Verner-Jeffreys D.W."/>
            <person name="Paley R.K."/>
            <person name="Rimmer G."/>
            <person name="Ryder D."/>
            <person name="Hooper P."/>
            <person name="Stone D."/>
            <person name="Feist S.W."/>
        </authorList>
    </citation>
    <scope>NUCLEOTIDE SEQUENCE</scope>
</reference>
<accession>A0A2H9T2Q5</accession>
<dbReference type="AlphaFoldDB" id="A0A2H9T2Q5"/>
<name>A0A2H9T2Q5_9ZZZZ</name>
<gene>
    <name evidence="1" type="ORF">CI610_03561</name>
</gene>
<proteinExistence type="predicted"/>
<sequence length="73" mass="8653">MYQILCIGNINYNIVVMYIRYCQVKNTEISIFLKRKGGVWKLWYVCKLDPAVVEWVCMIECYFVCEGDICIIT</sequence>
<evidence type="ECO:0000313" key="1">
    <source>
        <dbReference type="EMBL" id="PJE77512.1"/>
    </source>
</evidence>